<dbReference type="GO" id="GO:0005737">
    <property type="term" value="C:cytoplasm"/>
    <property type="evidence" value="ECO:0007669"/>
    <property type="project" value="UniProtKB-ARBA"/>
</dbReference>
<sequence>MANITAAEVKKLRDLTAAGMMECKRALEETDGDFEKAVEHLRISGAAKAAKRGAERETSNGLVAASGNALVELLCETDFVAKSAEFLALADAIANAAKDGQFGDPVALGAAALPDGRTVNASIAEMGGVIGEKIELGRVAVLPPPVALYMHRRASDLPPQVGVMVAYSGDEDAARAAAMQIAAMRPLYVTRDEVPADVVENERRIAEATAKEEGKPEAALPKIVEGRVNGFFKDSVLLEQSSVSDSKKTVAQVLKDAGTEVTAFARFEAGH</sequence>
<gene>
    <name evidence="5" type="ORF">UFOPK3772_01251</name>
</gene>
<reference evidence="5" key="1">
    <citation type="submission" date="2020-05" db="EMBL/GenBank/DDBJ databases">
        <authorList>
            <person name="Chiriac C."/>
            <person name="Salcher M."/>
            <person name="Ghai R."/>
            <person name="Kavagutti S V."/>
        </authorList>
    </citation>
    <scope>NUCLEOTIDE SEQUENCE</scope>
</reference>
<dbReference type="GO" id="GO:0003746">
    <property type="term" value="F:translation elongation factor activity"/>
    <property type="evidence" value="ECO:0007669"/>
    <property type="project" value="UniProtKB-KW"/>
</dbReference>
<dbReference type="InterPro" id="IPR036402">
    <property type="entry name" value="EF-Ts_dimer_sf"/>
</dbReference>
<dbReference type="InterPro" id="IPR014039">
    <property type="entry name" value="Transl_elong_EFTs/EF1B_dimer"/>
</dbReference>
<evidence type="ECO:0000256" key="3">
    <source>
        <dbReference type="ARBA" id="ARBA00022917"/>
    </source>
</evidence>
<evidence type="ECO:0000259" key="4">
    <source>
        <dbReference type="Pfam" id="PF00889"/>
    </source>
</evidence>
<dbReference type="SUPFAM" id="SSF46934">
    <property type="entry name" value="UBA-like"/>
    <property type="match status" value="1"/>
</dbReference>
<feature type="domain" description="Translation elongation factor EFTs/EF1B dimerisation" evidence="4">
    <location>
        <begin position="69"/>
        <end position="270"/>
    </location>
</feature>
<keyword evidence="3" id="KW-0648">Protein biosynthesis</keyword>
<dbReference type="CDD" id="cd14275">
    <property type="entry name" value="UBA_EF-Ts"/>
    <property type="match status" value="1"/>
</dbReference>
<keyword evidence="2" id="KW-0251">Elongation factor</keyword>
<evidence type="ECO:0000256" key="2">
    <source>
        <dbReference type="ARBA" id="ARBA00022768"/>
    </source>
</evidence>
<dbReference type="InterPro" id="IPR001816">
    <property type="entry name" value="Transl_elong_EFTs/EF1B"/>
</dbReference>
<dbReference type="PANTHER" id="PTHR11741">
    <property type="entry name" value="ELONGATION FACTOR TS"/>
    <property type="match status" value="1"/>
</dbReference>
<name>A0A6J7JRF1_9ZZZZ</name>
<dbReference type="Gene3D" id="1.10.8.10">
    <property type="entry name" value="DNA helicase RuvA subunit, C-terminal domain"/>
    <property type="match status" value="1"/>
</dbReference>
<dbReference type="InterPro" id="IPR009060">
    <property type="entry name" value="UBA-like_sf"/>
</dbReference>
<dbReference type="FunFam" id="1.10.286.20:FF:000001">
    <property type="entry name" value="Elongation factor Ts"/>
    <property type="match status" value="1"/>
</dbReference>
<accession>A0A6J7JRF1</accession>
<dbReference type="Gene3D" id="3.30.479.20">
    <property type="entry name" value="Elongation factor Ts, dimerisation domain"/>
    <property type="match status" value="2"/>
</dbReference>
<comment type="similarity">
    <text evidence="1">Belongs to the EF-Ts family.</text>
</comment>
<dbReference type="SUPFAM" id="SSF54713">
    <property type="entry name" value="Elongation factor Ts (EF-Ts), dimerisation domain"/>
    <property type="match status" value="1"/>
</dbReference>
<evidence type="ECO:0000256" key="1">
    <source>
        <dbReference type="ARBA" id="ARBA00005532"/>
    </source>
</evidence>
<protein>
    <submittedName>
        <fullName evidence="5">Unannotated protein</fullName>
    </submittedName>
</protein>
<proteinExistence type="inferred from homology"/>
<evidence type="ECO:0000313" key="5">
    <source>
        <dbReference type="EMBL" id="CAB4946200.1"/>
    </source>
</evidence>
<dbReference type="Gene3D" id="1.10.286.20">
    <property type="match status" value="1"/>
</dbReference>
<dbReference type="Pfam" id="PF00889">
    <property type="entry name" value="EF_TS"/>
    <property type="match status" value="1"/>
</dbReference>
<dbReference type="EMBL" id="CAFBNE010000032">
    <property type="protein sequence ID" value="CAB4946200.1"/>
    <property type="molecule type" value="Genomic_DNA"/>
</dbReference>
<dbReference type="HAMAP" id="MF_00050">
    <property type="entry name" value="EF_Ts"/>
    <property type="match status" value="1"/>
</dbReference>
<dbReference type="PANTHER" id="PTHR11741:SF0">
    <property type="entry name" value="ELONGATION FACTOR TS, MITOCHONDRIAL"/>
    <property type="match status" value="1"/>
</dbReference>
<dbReference type="AlphaFoldDB" id="A0A6J7JRF1"/>
<dbReference type="FunFam" id="1.10.8.10:FF:000001">
    <property type="entry name" value="Elongation factor Ts"/>
    <property type="match status" value="1"/>
</dbReference>
<dbReference type="NCBIfam" id="TIGR00116">
    <property type="entry name" value="tsf"/>
    <property type="match status" value="1"/>
</dbReference>
<organism evidence="5">
    <name type="scientific">freshwater metagenome</name>
    <dbReference type="NCBI Taxonomy" id="449393"/>
    <lineage>
        <taxon>unclassified sequences</taxon>
        <taxon>metagenomes</taxon>
        <taxon>ecological metagenomes</taxon>
    </lineage>
</organism>